<evidence type="ECO:0000256" key="5">
    <source>
        <dbReference type="SAM" id="Coils"/>
    </source>
</evidence>
<dbReference type="PANTHER" id="PTHR46972:SF1">
    <property type="entry name" value="FAD DEPENDENT OXIDOREDUCTASE DOMAIN-CONTAINING PROTEIN"/>
    <property type="match status" value="1"/>
</dbReference>
<keyword evidence="1" id="KW-0285">Flavoprotein</keyword>
<evidence type="ECO:0000256" key="7">
    <source>
        <dbReference type="SAM" id="Phobius"/>
    </source>
</evidence>
<dbReference type="AlphaFoldDB" id="A0A5K1JRB7"/>
<evidence type="ECO:0000256" key="6">
    <source>
        <dbReference type="SAM" id="MobiDB-lite"/>
    </source>
</evidence>
<proteinExistence type="predicted"/>
<keyword evidence="5" id="KW-0175">Coiled coil</keyword>
<feature type="transmembrane region" description="Helical" evidence="7">
    <location>
        <begin position="42"/>
        <end position="66"/>
    </location>
</feature>
<keyword evidence="4" id="KW-0503">Monooxygenase</keyword>
<dbReference type="InterPro" id="IPR036188">
    <property type="entry name" value="FAD/NAD-bd_sf"/>
</dbReference>
<dbReference type="GO" id="GO:0004497">
    <property type="term" value="F:monooxygenase activity"/>
    <property type="evidence" value="ECO:0007669"/>
    <property type="project" value="UniProtKB-KW"/>
</dbReference>
<keyword evidence="7" id="KW-1133">Transmembrane helix</keyword>
<feature type="compositionally biased region" description="Polar residues" evidence="6">
    <location>
        <begin position="11"/>
        <end position="21"/>
    </location>
</feature>
<keyword evidence="3" id="KW-0560">Oxidoreductase</keyword>
<feature type="region of interest" description="Disordered" evidence="6">
    <location>
        <begin position="1"/>
        <end position="22"/>
    </location>
</feature>
<dbReference type="EMBL" id="LR723816">
    <property type="protein sequence ID" value="VWO94173.1"/>
    <property type="molecule type" value="Genomic_DNA"/>
</dbReference>
<evidence type="ECO:0000256" key="1">
    <source>
        <dbReference type="ARBA" id="ARBA00022630"/>
    </source>
</evidence>
<evidence type="ECO:0000256" key="3">
    <source>
        <dbReference type="ARBA" id="ARBA00023002"/>
    </source>
</evidence>
<gene>
    <name evidence="9" type="primary">Q5GFD3</name>
</gene>
<keyword evidence="7" id="KW-0472">Membrane</keyword>
<feature type="domain" description="FAD-binding" evidence="8">
    <location>
        <begin position="434"/>
        <end position="771"/>
    </location>
</feature>
<dbReference type="GO" id="GO:0071949">
    <property type="term" value="F:FAD binding"/>
    <property type="evidence" value="ECO:0007669"/>
    <property type="project" value="InterPro"/>
</dbReference>
<dbReference type="InterPro" id="IPR002938">
    <property type="entry name" value="FAD-bd"/>
</dbReference>
<evidence type="ECO:0000256" key="4">
    <source>
        <dbReference type="ARBA" id="ARBA00023033"/>
    </source>
</evidence>
<dbReference type="Gene3D" id="3.90.550.10">
    <property type="entry name" value="Spore Coat Polysaccharide Biosynthesis Protein SpsA, Chain A"/>
    <property type="match status" value="1"/>
</dbReference>
<evidence type="ECO:0000259" key="8">
    <source>
        <dbReference type="Pfam" id="PF01494"/>
    </source>
</evidence>
<keyword evidence="7" id="KW-0812">Transmembrane</keyword>
<evidence type="ECO:0000256" key="2">
    <source>
        <dbReference type="ARBA" id="ARBA00022827"/>
    </source>
</evidence>
<reference evidence="9" key="1">
    <citation type="submission" date="2019-10" db="EMBL/GenBank/DDBJ databases">
        <authorList>
            <person name="Nor Muhammad N."/>
        </authorList>
    </citation>
    <scope>NUCLEOTIDE SEQUENCE</scope>
</reference>
<sequence>MAQPPARRQPISFSSQYSPLSTDGRRQAYSLQHILRSKRVRYALAAGAILGFIFVLGQTFAVLHTWSPLHDDIQPLPHRRPHHRPPDQDLPSPADNVDWSRFAYSQYATNSAYLCNTLMIFEALHRMGSKAARLLMYPSAMVPDPAGDSNSRLLAKARDSYGVHLVPIAVQHRGGGDPTWSDSYTKLLAFNQTQYARVLALDSDATLLQPMDELFLLPPAPAALPRAYWLGGTGPQVLTTALLLATPSRAEFQRVADAIAGAKGGEFDMEIVNRLYGRDALVLPHRRYALLTGEFRIADPQGHGAYLGNTYEEWDPDAALREAKFLHFSDWPMPKPWINAPQATVLDVQPKCHIGIGGGEEDCRAREMWLGFYADFKRRRADICGGLGMRRRRLKNPWRLLRFDSTDGSGDSDESFSRMFSSSHNVYSFPHPRIAIIGGGPAGLILLLTLHRRGVRATLYEREPSIDSRAHLGGMLDLGHGSGQRALRENGLGPAFAEHSRPEADAFRICDPDGNVLVSKDAEQNADLDPLDVRPEIDRAVLRRIMIDAAPQDSIKWGYALASVRDLDAGTGERELTFANGHTAAVDILVGADGANSHVRPLVSPATPIYHGVSGAEITVLPSAAKKPELAEGVALVGAGSMYAMGRGQTFMAQLNGDGRTRIYMFFATPEGWTMPDDGKEAQKVLLEKYQGWAPAMRSLVEHCDEGAMYMRPLYHLPIGHKWKHVDGVTLVGDAAHLMSPFAGAGVNLAMLDALELGIVLADAVNGGKSVAEREAAVARCEEERLEAAKEFAEIANANLQASIGPDAPASAIKALGEFFEAPERRRKA</sequence>
<accession>A0A5K1JRB7</accession>
<evidence type="ECO:0000313" key="9">
    <source>
        <dbReference type="EMBL" id="VWO94173.1"/>
    </source>
</evidence>
<dbReference type="Pfam" id="PF01494">
    <property type="entry name" value="FAD_binding_3"/>
    <property type="match status" value="1"/>
</dbReference>
<name>A0A5K1JRB7_9APHY</name>
<protein>
    <submittedName>
        <fullName evidence="9">Mannitol 1-phosphate dehydrogenase</fullName>
    </submittedName>
</protein>
<feature type="coiled-coil region" evidence="5">
    <location>
        <begin position="769"/>
        <end position="803"/>
    </location>
</feature>
<dbReference type="Gene3D" id="3.50.50.60">
    <property type="entry name" value="FAD/NAD(P)-binding domain"/>
    <property type="match status" value="1"/>
</dbReference>
<organism evidence="9">
    <name type="scientific">Ganoderma boninense</name>
    <dbReference type="NCBI Taxonomy" id="34458"/>
    <lineage>
        <taxon>Eukaryota</taxon>
        <taxon>Fungi</taxon>
        <taxon>Dikarya</taxon>
        <taxon>Basidiomycota</taxon>
        <taxon>Agaricomycotina</taxon>
        <taxon>Agaricomycetes</taxon>
        <taxon>Polyporales</taxon>
        <taxon>Polyporaceae</taxon>
        <taxon>Ganoderma</taxon>
    </lineage>
</organism>
<dbReference type="PRINTS" id="PR00420">
    <property type="entry name" value="RNGMNOXGNASE"/>
</dbReference>
<dbReference type="SUPFAM" id="SSF53448">
    <property type="entry name" value="Nucleotide-diphospho-sugar transferases"/>
    <property type="match status" value="1"/>
</dbReference>
<dbReference type="InterPro" id="IPR029044">
    <property type="entry name" value="Nucleotide-diphossugar_trans"/>
</dbReference>
<dbReference type="SUPFAM" id="SSF51905">
    <property type="entry name" value="FAD/NAD(P)-binding domain"/>
    <property type="match status" value="1"/>
</dbReference>
<keyword evidence="2" id="KW-0274">FAD</keyword>
<dbReference type="PANTHER" id="PTHR46972">
    <property type="entry name" value="MONOOXYGENASE ASQM-RELATED"/>
    <property type="match status" value="1"/>
</dbReference>